<evidence type="ECO:0000256" key="7">
    <source>
        <dbReference type="SAM" id="MobiDB-lite"/>
    </source>
</evidence>
<dbReference type="Pfam" id="PF00856">
    <property type="entry name" value="SET"/>
    <property type="match status" value="1"/>
</dbReference>
<evidence type="ECO:0000256" key="6">
    <source>
        <dbReference type="PROSITE-ProRule" id="PRU00358"/>
    </source>
</evidence>
<gene>
    <name evidence="11" type="ORF">Sradi_6491200</name>
</gene>
<feature type="compositionally biased region" description="Basic and acidic residues" evidence="7">
    <location>
        <begin position="207"/>
        <end position="216"/>
    </location>
</feature>
<evidence type="ECO:0000259" key="10">
    <source>
        <dbReference type="PROSITE" id="PS51015"/>
    </source>
</evidence>
<feature type="region of interest" description="Disordered" evidence="7">
    <location>
        <begin position="189"/>
        <end position="222"/>
    </location>
</feature>
<dbReference type="InterPro" id="IPR036987">
    <property type="entry name" value="SRA-YDG_sf"/>
</dbReference>
<evidence type="ECO:0000256" key="2">
    <source>
        <dbReference type="ARBA" id="ARBA00022603"/>
    </source>
</evidence>
<dbReference type="GO" id="GO:0032259">
    <property type="term" value="P:methylation"/>
    <property type="evidence" value="ECO:0007669"/>
    <property type="project" value="UniProtKB-KW"/>
</dbReference>
<feature type="compositionally biased region" description="Polar residues" evidence="7">
    <location>
        <begin position="59"/>
        <end position="74"/>
    </location>
</feature>
<proteinExistence type="predicted"/>
<dbReference type="SUPFAM" id="SSF82199">
    <property type="entry name" value="SET domain"/>
    <property type="match status" value="1"/>
</dbReference>
<dbReference type="PANTHER" id="PTHR45660">
    <property type="entry name" value="HISTONE-LYSINE N-METHYLTRANSFERASE SETMAR"/>
    <property type="match status" value="1"/>
</dbReference>
<feature type="compositionally biased region" description="Basic and acidic residues" evidence="7">
    <location>
        <begin position="189"/>
        <end position="199"/>
    </location>
</feature>
<feature type="domain" description="YDG" evidence="10">
    <location>
        <begin position="425"/>
        <end position="576"/>
    </location>
</feature>
<feature type="region of interest" description="Disordered" evidence="7">
    <location>
        <begin position="49"/>
        <end position="130"/>
    </location>
</feature>
<dbReference type="InterPro" id="IPR003105">
    <property type="entry name" value="SRA_YDG"/>
</dbReference>
<dbReference type="Gene3D" id="2.30.280.10">
    <property type="entry name" value="SRA-YDG"/>
    <property type="match status" value="1"/>
</dbReference>
<reference evidence="11" key="2">
    <citation type="journal article" date="2024" name="Plant">
        <title>Genomic evolution and insights into agronomic trait innovations of Sesamum species.</title>
        <authorList>
            <person name="Miao H."/>
            <person name="Wang L."/>
            <person name="Qu L."/>
            <person name="Liu H."/>
            <person name="Sun Y."/>
            <person name="Le M."/>
            <person name="Wang Q."/>
            <person name="Wei S."/>
            <person name="Zheng Y."/>
            <person name="Lin W."/>
            <person name="Duan Y."/>
            <person name="Cao H."/>
            <person name="Xiong S."/>
            <person name="Wang X."/>
            <person name="Wei L."/>
            <person name="Li C."/>
            <person name="Ma Q."/>
            <person name="Ju M."/>
            <person name="Zhao R."/>
            <person name="Li G."/>
            <person name="Mu C."/>
            <person name="Tian Q."/>
            <person name="Mei H."/>
            <person name="Zhang T."/>
            <person name="Gao T."/>
            <person name="Zhang H."/>
        </authorList>
    </citation>
    <scope>NUCLEOTIDE SEQUENCE</scope>
    <source>
        <strain evidence="11">G02</strain>
    </source>
</reference>
<evidence type="ECO:0000256" key="4">
    <source>
        <dbReference type="ARBA" id="ARBA00022691"/>
    </source>
</evidence>
<sequence>MSLLADSSPPPRIPGKRLFGNGGFNSHTFPSSFKRRRLDAVRGFPVSCGASASVAGESDTMQPEPNSRRNSTVDSRAIPCGNSPFNIKRPKVDGARDFPERCGPFSHRTNGRRKVIADDAGKMADGRGNKVDSREEMWKRDLEELTALIAEAKDYINLINVKYSATKEVSEEFVASSKGFNQIPPFESGTHEYTSKEEPEQSMGTVRQEETVRDKNLTQSVPPEDLDAEEMLKDEDMISKIAQGENAYESMSSDNEDEVCILSPAEWSMSQSCFRRKCSDVQSSIGKLNRNHKICRSDKFTGDCGDVVECQGVGNADLVDLFALGQKSDKQSEVVFEFKHIDDDEHRGTGSLREFINLKIGRHDQPEGLKVREALKLFEEQYTKLLEERKTDPKGEGKGTKYVHLEVAERLKAEGVWNFDEKSFGHIPGIEIGDQFRFRAELVVVGLHFQLISGIDYVKLGGKKFATSIVNSGRYENEAKAVDVLIYSGQGGNPKFTDKAGDQKLEKGNLALMNSKEMGYPVRVIYKRQCRMASNMLGMISEANYVYVYDGLYTLNQSWQERDQNGNLVFKFELHRMPGQPRPHQKKASTKSMMPMEVCLVNDISQGKEKLPIHAINGVDEERPLSFTYITDIVYPSCDGRDEGESEVFLDYHMSDDGFAIDAAKMGNIGRFINHSCSPNLYAQEVLYDHQDNRLPHIMFFATKNIPPLQELTYDYNYKVGRVCDGNGNIKMKDCYCGSRKCSGRMY</sequence>
<dbReference type="Gene3D" id="2.170.270.10">
    <property type="entry name" value="SET domain"/>
    <property type="match status" value="2"/>
</dbReference>
<evidence type="ECO:0000313" key="11">
    <source>
        <dbReference type="EMBL" id="KAL0298314.1"/>
    </source>
</evidence>
<dbReference type="GO" id="GO:0005634">
    <property type="term" value="C:nucleus"/>
    <property type="evidence" value="ECO:0007669"/>
    <property type="project" value="UniProtKB-SubCell"/>
</dbReference>
<dbReference type="InterPro" id="IPR015947">
    <property type="entry name" value="PUA-like_sf"/>
</dbReference>
<dbReference type="PROSITE" id="PS50280">
    <property type="entry name" value="SET"/>
    <property type="match status" value="1"/>
</dbReference>
<evidence type="ECO:0000256" key="1">
    <source>
        <dbReference type="ARBA" id="ARBA00004286"/>
    </source>
</evidence>
<evidence type="ECO:0000256" key="5">
    <source>
        <dbReference type="ARBA" id="ARBA00023242"/>
    </source>
</evidence>
<keyword evidence="5 6" id="KW-0539">Nucleus</keyword>
<organism evidence="11">
    <name type="scientific">Sesamum radiatum</name>
    <name type="common">Black benniseed</name>
    <dbReference type="NCBI Taxonomy" id="300843"/>
    <lineage>
        <taxon>Eukaryota</taxon>
        <taxon>Viridiplantae</taxon>
        <taxon>Streptophyta</taxon>
        <taxon>Embryophyta</taxon>
        <taxon>Tracheophyta</taxon>
        <taxon>Spermatophyta</taxon>
        <taxon>Magnoliopsida</taxon>
        <taxon>eudicotyledons</taxon>
        <taxon>Gunneridae</taxon>
        <taxon>Pentapetalae</taxon>
        <taxon>asterids</taxon>
        <taxon>lamiids</taxon>
        <taxon>Lamiales</taxon>
        <taxon>Pedaliaceae</taxon>
        <taxon>Sesamum</taxon>
    </lineage>
</organism>
<dbReference type="AlphaFoldDB" id="A0AAW2JVR2"/>
<comment type="caution">
    <text evidence="11">The sequence shown here is derived from an EMBL/GenBank/DDBJ whole genome shotgun (WGS) entry which is preliminary data.</text>
</comment>
<evidence type="ECO:0000259" key="8">
    <source>
        <dbReference type="PROSITE" id="PS50280"/>
    </source>
</evidence>
<dbReference type="EMBL" id="JACGWJ010000031">
    <property type="protein sequence ID" value="KAL0298314.1"/>
    <property type="molecule type" value="Genomic_DNA"/>
</dbReference>
<name>A0AAW2JVR2_SESRA</name>
<keyword evidence="3" id="KW-0808">Transferase</keyword>
<keyword evidence="2" id="KW-0489">Methyltransferase</keyword>
<protein>
    <submittedName>
        <fullName evidence="11">Histone-lysine N-methyltransferase, H3 lysine-9 specific SUVH5</fullName>
    </submittedName>
</protein>
<dbReference type="PROSITE" id="PS50868">
    <property type="entry name" value="POST_SET"/>
    <property type="match status" value="1"/>
</dbReference>
<reference evidence="11" key="1">
    <citation type="submission" date="2020-06" db="EMBL/GenBank/DDBJ databases">
        <authorList>
            <person name="Li T."/>
            <person name="Hu X."/>
            <person name="Zhang T."/>
            <person name="Song X."/>
            <person name="Zhang H."/>
            <person name="Dai N."/>
            <person name="Sheng W."/>
            <person name="Hou X."/>
            <person name="Wei L."/>
        </authorList>
    </citation>
    <scope>NUCLEOTIDE SEQUENCE</scope>
    <source>
        <strain evidence="11">G02</strain>
        <tissue evidence="11">Leaf</tissue>
    </source>
</reference>
<feature type="region of interest" description="Disordered" evidence="7">
    <location>
        <begin position="1"/>
        <end position="24"/>
    </location>
</feature>
<dbReference type="PANTHER" id="PTHR45660:SF46">
    <property type="entry name" value="HISTONE-LYSINE N-METHYLTRANSFERASE, H3 LYSINE-9 SPECIFIC SUVH6"/>
    <property type="match status" value="1"/>
</dbReference>
<dbReference type="SUPFAM" id="SSF88697">
    <property type="entry name" value="PUA domain-like"/>
    <property type="match status" value="1"/>
</dbReference>
<dbReference type="InterPro" id="IPR051357">
    <property type="entry name" value="H3K9_HMTase_SUVAR3-9"/>
</dbReference>
<dbReference type="PROSITE" id="PS51015">
    <property type="entry name" value="YDG"/>
    <property type="match status" value="1"/>
</dbReference>
<dbReference type="InterPro" id="IPR046341">
    <property type="entry name" value="SET_dom_sf"/>
</dbReference>
<dbReference type="GO" id="GO:0003690">
    <property type="term" value="F:double-stranded DNA binding"/>
    <property type="evidence" value="ECO:0007669"/>
    <property type="project" value="TreeGrafter"/>
</dbReference>
<evidence type="ECO:0000256" key="3">
    <source>
        <dbReference type="ARBA" id="ARBA00022679"/>
    </source>
</evidence>
<dbReference type="InterPro" id="IPR001214">
    <property type="entry name" value="SET_dom"/>
</dbReference>
<dbReference type="Pfam" id="PF02182">
    <property type="entry name" value="SAD_SRA"/>
    <property type="match status" value="1"/>
</dbReference>
<feature type="domain" description="Post-SET" evidence="9">
    <location>
        <begin position="731"/>
        <end position="747"/>
    </location>
</feature>
<comment type="subcellular location">
    <subcellularLocation>
        <location evidence="1">Chromosome</location>
    </subcellularLocation>
    <subcellularLocation>
        <location evidence="6">Nucleus</location>
    </subcellularLocation>
</comment>
<dbReference type="SMART" id="SM00317">
    <property type="entry name" value="SET"/>
    <property type="match status" value="1"/>
</dbReference>
<feature type="compositionally biased region" description="Basic and acidic residues" evidence="7">
    <location>
        <begin position="90"/>
        <end position="100"/>
    </location>
</feature>
<dbReference type="InterPro" id="IPR003616">
    <property type="entry name" value="Post-SET_dom"/>
</dbReference>
<dbReference type="GO" id="GO:0005694">
    <property type="term" value="C:chromosome"/>
    <property type="evidence" value="ECO:0007669"/>
    <property type="project" value="UniProtKB-SubCell"/>
</dbReference>
<feature type="compositionally biased region" description="Basic and acidic residues" evidence="7">
    <location>
        <begin position="115"/>
        <end position="130"/>
    </location>
</feature>
<dbReference type="GO" id="GO:0042054">
    <property type="term" value="F:histone methyltransferase activity"/>
    <property type="evidence" value="ECO:0007669"/>
    <property type="project" value="TreeGrafter"/>
</dbReference>
<dbReference type="SMART" id="SM00466">
    <property type="entry name" value="SRA"/>
    <property type="match status" value="1"/>
</dbReference>
<evidence type="ECO:0000259" key="9">
    <source>
        <dbReference type="PROSITE" id="PS50868"/>
    </source>
</evidence>
<feature type="domain" description="SET" evidence="8">
    <location>
        <begin position="602"/>
        <end position="717"/>
    </location>
</feature>
<keyword evidence="4" id="KW-0949">S-adenosyl-L-methionine</keyword>
<accession>A0AAW2JVR2</accession>